<dbReference type="SUPFAM" id="SSF46785">
    <property type="entry name" value="Winged helix' DNA-binding domain"/>
    <property type="match status" value="1"/>
</dbReference>
<dbReference type="Proteomes" id="UP001612741">
    <property type="component" value="Unassembled WGS sequence"/>
</dbReference>
<dbReference type="PROSITE" id="PS01117">
    <property type="entry name" value="HTH_MARR_1"/>
    <property type="match status" value="1"/>
</dbReference>
<dbReference type="PROSITE" id="PS50995">
    <property type="entry name" value="HTH_MARR_2"/>
    <property type="match status" value="1"/>
</dbReference>
<comment type="caution">
    <text evidence="5">The sequence shown here is derived from an EMBL/GenBank/DDBJ whole genome shotgun (WGS) entry which is preliminary data.</text>
</comment>
<keyword evidence="1" id="KW-0805">Transcription regulation</keyword>
<dbReference type="PRINTS" id="PR00598">
    <property type="entry name" value="HTHMARR"/>
</dbReference>
<evidence type="ECO:0000259" key="4">
    <source>
        <dbReference type="PROSITE" id="PS50995"/>
    </source>
</evidence>
<dbReference type="RefSeq" id="WP_397081164.1">
    <property type="nucleotide sequence ID" value="NZ_JBITGY010000003.1"/>
</dbReference>
<dbReference type="Gene3D" id="1.10.10.10">
    <property type="entry name" value="Winged helix-like DNA-binding domain superfamily/Winged helix DNA-binding domain"/>
    <property type="match status" value="1"/>
</dbReference>
<dbReference type="InterPro" id="IPR000835">
    <property type="entry name" value="HTH_MarR-typ"/>
</dbReference>
<dbReference type="Pfam" id="PF01047">
    <property type="entry name" value="MarR"/>
    <property type="match status" value="1"/>
</dbReference>
<proteinExistence type="predicted"/>
<sequence>MTHFVLDESVGFLINRTAVNLKRALQREFRLHGHQVTAEQWALLNRVWEQGGLSQVQLAELTFKDKTNVTRMIEVLERDGLIHRQQDEHDRRTYRIYATTEGAELRDQLVPLAEDLLERVLEGLVEDDLNLFKRILGQIDRNLDLTGVLGRQ</sequence>
<gene>
    <name evidence="5" type="ORF">ACIBG2_11035</name>
</gene>
<evidence type="ECO:0000256" key="1">
    <source>
        <dbReference type="ARBA" id="ARBA00023015"/>
    </source>
</evidence>
<dbReference type="InterPro" id="IPR023187">
    <property type="entry name" value="Tscrpt_reg_MarR-type_CS"/>
</dbReference>
<keyword evidence="2" id="KW-0238">DNA-binding</keyword>
<evidence type="ECO:0000313" key="5">
    <source>
        <dbReference type="EMBL" id="MFI6497913.1"/>
    </source>
</evidence>
<dbReference type="PANTHER" id="PTHR33164:SF64">
    <property type="entry name" value="TRANSCRIPTIONAL REGULATOR SLYA"/>
    <property type="match status" value="1"/>
</dbReference>
<keyword evidence="3" id="KW-0804">Transcription</keyword>
<dbReference type="InterPro" id="IPR036388">
    <property type="entry name" value="WH-like_DNA-bd_sf"/>
</dbReference>
<accession>A0ABW7YRJ3</accession>
<protein>
    <submittedName>
        <fullName evidence="5">MarR family winged helix-turn-helix transcriptional regulator</fullName>
    </submittedName>
</protein>
<evidence type="ECO:0000256" key="3">
    <source>
        <dbReference type="ARBA" id="ARBA00023163"/>
    </source>
</evidence>
<feature type="domain" description="HTH marR-type" evidence="4">
    <location>
        <begin position="7"/>
        <end position="141"/>
    </location>
</feature>
<dbReference type="InterPro" id="IPR036390">
    <property type="entry name" value="WH_DNA-bd_sf"/>
</dbReference>
<organism evidence="5 6">
    <name type="scientific">Nonomuraea typhae</name>
    <dbReference type="NCBI Taxonomy" id="2603600"/>
    <lineage>
        <taxon>Bacteria</taxon>
        <taxon>Bacillati</taxon>
        <taxon>Actinomycetota</taxon>
        <taxon>Actinomycetes</taxon>
        <taxon>Streptosporangiales</taxon>
        <taxon>Streptosporangiaceae</taxon>
        <taxon>Nonomuraea</taxon>
    </lineage>
</organism>
<dbReference type="InterPro" id="IPR039422">
    <property type="entry name" value="MarR/SlyA-like"/>
</dbReference>
<reference evidence="5 6" key="1">
    <citation type="submission" date="2024-10" db="EMBL/GenBank/DDBJ databases">
        <title>The Natural Products Discovery Center: Release of the First 8490 Sequenced Strains for Exploring Actinobacteria Biosynthetic Diversity.</title>
        <authorList>
            <person name="Kalkreuter E."/>
            <person name="Kautsar S.A."/>
            <person name="Yang D."/>
            <person name="Bader C.D."/>
            <person name="Teijaro C.N."/>
            <person name="Fluegel L."/>
            <person name="Davis C.M."/>
            <person name="Simpson J.R."/>
            <person name="Lauterbach L."/>
            <person name="Steele A.D."/>
            <person name="Gui C."/>
            <person name="Meng S."/>
            <person name="Li G."/>
            <person name="Viehrig K."/>
            <person name="Ye F."/>
            <person name="Su P."/>
            <person name="Kiefer A.F."/>
            <person name="Nichols A."/>
            <person name="Cepeda A.J."/>
            <person name="Yan W."/>
            <person name="Fan B."/>
            <person name="Jiang Y."/>
            <person name="Adhikari A."/>
            <person name="Zheng C.-J."/>
            <person name="Schuster L."/>
            <person name="Cowan T.M."/>
            <person name="Smanski M.J."/>
            <person name="Chevrette M.G."/>
            <person name="De Carvalho L.P.S."/>
            <person name="Shen B."/>
        </authorList>
    </citation>
    <scope>NUCLEOTIDE SEQUENCE [LARGE SCALE GENOMIC DNA]</scope>
    <source>
        <strain evidence="5 6">NPDC050545</strain>
    </source>
</reference>
<dbReference type="SMART" id="SM00347">
    <property type="entry name" value="HTH_MARR"/>
    <property type="match status" value="1"/>
</dbReference>
<evidence type="ECO:0000313" key="6">
    <source>
        <dbReference type="Proteomes" id="UP001612741"/>
    </source>
</evidence>
<dbReference type="EMBL" id="JBITGY010000003">
    <property type="protein sequence ID" value="MFI6497913.1"/>
    <property type="molecule type" value="Genomic_DNA"/>
</dbReference>
<evidence type="ECO:0000256" key="2">
    <source>
        <dbReference type="ARBA" id="ARBA00023125"/>
    </source>
</evidence>
<name>A0ABW7YRJ3_9ACTN</name>
<dbReference type="PANTHER" id="PTHR33164">
    <property type="entry name" value="TRANSCRIPTIONAL REGULATOR, MARR FAMILY"/>
    <property type="match status" value="1"/>
</dbReference>
<keyword evidence="6" id="KW-1185">Reference proteome</keyword>